<evidence type="ECO:0000256" key="5">
    <source>
        <dbReference type="ARBA" id="ARBA00022679"/>
    </source>
</evidence>
<evidence type="ECO:0000259" key="17">
    <source>
        <dbReference type="PROSITE" id="PS50011"/>
    </source>
</evidence>
<dbReference type="InterPro" id="IPR000719">
    <property type="entry name" value="Prot_kinase_dom"/>
</dbReference>
<comment type="catalytic activity">
    <reaction evidence="14">
        <text>L-seryl-[protein] + ATP = O-phospho-L-seryl-[protein] + ADP + H(+)</text>
        <dbReference type="Rhea" id="RHEA:17989"/>
        <dbReference type="Rhea" id="RHEA-COMP:9863"/>
        <dbReference type="Rhea" id="RHEA-COMP:11604"/>
        <dbReference type="ChEBI" id="CHEBI:15378"/>
        <dbReference type="ChEBI" id="CHEBI:29999"/>
        <dbReference type="ChEBI" id="CHEBI:30616"/>
        <dbReference type="ChEBI" id="CHEBI:83421"/>
        <dbReference type="ChEBI" id="CHEBI:456216"/>
        <dbReference type="EC" id="2.7.11.1"/>
    </reaction>
</comment>
<dbReference type="InterPro" id="IPR002048">
    <property type="entry name" value="EF_hand_dom"/>
</dbReference>
<evidence type="ECO:0000256" key="16">
    <source>
        <dbReference type="SAM" id="MobiDB-lite"/>
    </source>
</evidence>
<evidence type="ECO:0000256" key="8">
    <source>
        <dbReference type="ARBA" id="ARBA00022741"/>
    </source>
</evidence>
<dbReference type="Gene3D" id="1.10.238.10">
    <property type="entry name" value="EF-hand"/>
    <property type="match status" value="2"/>
</dbReference>
<keyword evidence="4" id="KW-0723">Serine/threonine-protein kinase</keyword>
<dbReference type="Pfam" id="PF00069">
    <property type="entry name" value="Pkinase"/>
    <property type="match status" value="1"/>
</dbReference>
<feature type="domain" description="EF-hand" evidence="18">
    <location>
        <begin position="469"/>
        <end position="504"/>
    </location>
</feature>
<dbReference type="PhylomeDB" id="A0A0G4FA06"/>
<feature type="domain" description="EF-hand" evidence="18">
    <location>
        <begin position="506"/>
        <end position="538"/>
    </location>
</feature>
<dbReference type="EC" id="2.7.11.1" evidence="3"/>
<keyword evidence="11 15" id="KW-0067">ATP-binding</keyword>
<evidence type="ECO:0000256" key="6">
    <source>
        <dbReference type="ARBA" id="ARBA00022723"/>
    </source>
</evidence>
<dbReference type="Pfam" id="PF13499">
    <property type="entry name" value="EF-hand_7"/>
    <property type="match status" value="2"/>
</dbReference>
<protein>
    <recommendedName>
        <fullName evidence="3">non-specific serine/threonine protein kinase</fullName>
        <ecNumber evidence="3">2.7.11.1</ecNumber>
    </recommendedName>
</protein>
<evidence type="ECO:0000256" key="14">
    <source>
        <dbReference type="ARBA" id="ARBA00048679"/>
    </source>
</evidence>
<dbReference type="FunFam" id="1.10.238.10:FF:000003">
    <property type="entry name" value="Calmodulin A"/>
    <property type="match status" value="1"/>
</dbReference>
<accession>A0A0G4FA06</accession>
<dbReference type="InterPro" id="IPR050205">
    <property type="entry name" value="CDPK_Ser/Thr_kinases"/>
</dbReference>
<feature type="binding site" evidence="15">
    <location>
        <position position="119"/>
    </location>
    <ligand>
        <name>ATP</name>
        <dbReference type="ChEBI" id="CHEBI:30616"/>
    </ligand>
</feature>
<dbReference type="Gene3D" id="1.10.510.10">
    <property type="entry name" value="Transferase(Phosphotransferase) domain 1"/>
    <property type="match status" value="1"/>
</dbReference>
<evidence type="ECO:0000256" key="9">
    <source>
        <dbReference type="ARBA" id="ARBA00022777"/>
    </source>
</evidence>
<dbReference type="SUPFAM" id="SSF56112">
    <property type="entry name" value="Protein kinase-like (PK-like)"/>
    <property type="match status" value="1"/>
</dbReference>
<dbReference type="EMBL" id="CDMZ01000209">
    <property type="protein sequence ID" value="CEM09201.1"/>
    <property type="molecule type" value="Genomic_DNA"/>
</dbReference>
<comment type="subunit">
    <text evidence="2">Monomer.</text>
</comment>
<keyword evidence="6" id="KW-0479">Metal-binding</keyword>
<feature type="domain" description="EF-hand" evidence="18">
    <location>
        <begin position="433"/>
        <end position="468"/>
    </location>
</feature>
<gene>
    <name evidence="19" type="ORF">Cvel_2984</name>
</gene>
<evidence type="ECO:0000256" key="11">
    <source>
        <dbReference type="ARBA" id="ARBA00022840"/>
    </source>
</evidence>
<evidence type="ECO:0000256" key="13">
    <source>
        <dbReference type="ARBA" id="ARBA00047899"/>
    </source>
</evidence>
<dbReference type="InterPro" id="IPR017441">
    <property type="entry name" value="Protein_kinase_ATP_BS"/>
</dbReference>
<dbReference type="CDD" id="cd00051">
    <property type="entry name" value="EFh"/>
    <property type="match status" value="1"/>
</dbReference>
<dbReference type="FunFam" id="1.10.510.10:FF:000571">
    <property type="entry name" value="Maternal embryonic leucine zipper kinase"/>
    <property type="match status" value="1"/>
</dbReference>
<feature type="region of interest" description="Disordered" evidence="16">
    <location>
        <begin position="33"/>
        <end position="61"/>
    </location>
</feature>
<keyword evidence="8 15" id="KW-0547">Nucleotide-binding</keyword>
<dbReference type="SMART" id="SM00054">
    <property type="entry name" value="EFh"/>
    <property type="match status" value="4"/>
</dbReference>
<dbReference type="PROSITE" id="PS50222">
    <property type="entry name" value="EF_HAND_2"/>
    <property type="match status" value="4"/>
</dbReference>
<keyword evidence="7" id="KW-0677">Repeat</keyword>
<feature type="domain" description="Protein kinase" evidence="17">
    <location>
        <begin position="89"/>
        <end position="345"/>
    </location>
</feature>
<dbReference type="Gene3D" id="3.30.200.20">
    <property type="entry name" value="Phosphorylase Kinase, domain 1"/>
    <property type="match status" value="1"/>
</dbReference>
<evidence type="ECO:0000256" key="3">
    <source>
        <dbReference type="ARBA" id="ARBA00012513"/>
    </source>
</evidence>
<reference evidence="19" key="1">
    <citation type="submission" date="2014-11" db="EMBL/GenBank/DDBJ databases">
        <authorList>
            <person name="Otto D Thomas"/>
            <person name="Naeem Raeece"/>
        </authorList>
    </citation>
    <scope>NUCLEOTIDE SEQUENCE</scope>
</reference>
<dbReference type="GO" id="GO:0005509">
    <property type="term" value="F:calcium ion binding"/>
    <property type="evidence" value="ECO:0007669"/>
    <property type="project" value="InterPro"/>
</dbReference>
<evidence type="ECO:0000256" key="1">
    <source>
        <dbReference type="ARBA" id="ARBA00001946"/>
    </source>
</evidence>
<dbReference type="InterPro" id="IPR011009">
    <property type="entry name" value="Kinase-like_dom_sf"/>
</dbReference>
<name>A0A0G4FA06_9ALVE</name>
<evidence type="ECO:0000256" key="12">
    <source>
        <dbReference type="ARBA" id="ARBA00024334"/>
    </source>
</evidence>
<dbReference type="GO" id="GO:0004674">
    <property type="term" value="F:protein serine/threonine kinase activity"/>
    <property type="evidence" value="ECO:0007669"/>
    <property type="project" value="UniProtKB-KW"/>
</dbReference>
<proteinExistence type="inferred from homology"/>
<dbReference type="PROSITE" id="PS50011">
    <property type="entry name" value="PROTEIN_KINASE_DOM"/>
    <property type="match status" value="1"/>
</dbReference>
<dbReference type="SMART" id="SM00220">
    <property type="entry name" value="S_TKc"/>
    <property type="match status" value="1"/>
</dbReference>
<sequence>MIAEIVARNVKGGGSHETENVKGKAFSVSFKEMKEKESGVSTKVPSTHGDGEEENSPPPIPHLSSFKQFSTDHFVMDRDAIDLPRFYDMTNAKKIGEGGYAAVYKTKDLKSHEEVAIKKISKRNMPRQELLALKSEIAIMKELDHPNILRIYEVFEDDNTFFLILELCEGGELFDRLLANGTFSEKVAAQYIFQIVSALKYAQSKGVVHRDLKMENFLFKSKEGESSLKIADWGFARHFTEGTPMRSQKGTPYYVAPQVLEGKYTEKCDMWSTGVIAYMLLSGCPPFNANTDEGIFAKILRGTFEFFSPEWDAISQQAKDFIRKLIQYDPKRRFSADQALEHPWLQKALEETHNHNHDIFHDSKLSERVMEGLRSFKKQNLMKKAALSVIAKHLGERDVERMKAVFEEVDSDGSGTLSFEEIRKGLQAVGMEELPDDLDDLLNQVDADGSGQIDYSEFLAASMERKAYASEEACWSAFRVFDLNGDGRITKEELQKVLESGSLQGDEAVKRLMSEVDTDGDGTIDFQEFVAMMRSSDS</sequence>
<feature type="domain" description="EF-hand" evidence="18">
    <location>
        <begin position="397"/>
        <end position="432"/>
    </location>
</feature>
<dbReference type="VEuPathDB" id="CryptoDB:Cvel_2984"/>
<evidence type="ECO:0000256" key="15">
    <source>
        <dbReference type="PROSITE-ProRule" id="PRU10141"/>
    </source>
</evidence>
<dbReference type="InterPro" id="IPR008271">
    <property type="entry name" value="Ser/Thr_kinase_AS"/>
</dbReference>
<dbReference type="AlphaFoldDB" id="A0A0G4FA06"/>
<comment type="similarity">
    <text evidence="12">Belongs to the protein kinase superfamily. Ser/Thr protein kinase family. CDPK subfamily.</text>
</comment>
<dbReference type="PROSITE" id="PS00107">
    <property type="entry name" value="PROTEIN_KINASE_ATP"/>
    <property type="match status" value="1"/>
</dbReference>
<dbReference type="PANTHER" id="PTHR24349">
    <property type="entry name" value="SERINE/THREONINE-PROTEIN KINASE"/>
    <property type="match status" value="1"/>
</dbReference>
<comment type="cofactor">
    <cofactor evidence="1">
        <name>Mg(2+)</name>
        <dbReference type="ChEBI" id="CHEBI:18420"/>
    </cofactor>
</comment>
<dbReference type="InterPro" id="IPR018247">
    <property type="entry name" value="EF_Hand_1_Ca_BS"/>
</dbReference>
<evidence type="ECO:0000313" key="19">
    <source>
        <dbReference type="EMBL" id="CEM09201.1"/>
    </source>
</evidence>
<evidence type="ECO:0000256" key="7">
    <source>
        <dbReference type="ARBA" id="ARBA00022737"/>
    </source>
</evidence>
<dbReference type="CDD" id="cd05117">
    <property type="entry name" value="STKc_CAMK"/>
    <property type="match status" value="1"/>
</dbReference>
<dbReference type="InterPro" id="IPR011992">
    <property type="entry name" value="EF-hand-dom_pair"/>
</dbReference>
<dbReference type="FunFam" id="3.30.200.20:FF:000315">
    <property type="entry name" value="Calcium-dependent protein kinase 3"/>
    <property type="match status" value="1"/>
</dbReference>
<dbReference type="PROSITE" id="PS00108">
    <property type="entry name" value="PROTEIN_KINASE_ST"/>
    <property type="match status" value="1"/>
</dbReference>
<organism evidence="19">
    <name type="scientific">Chromera velia CCMP2878</name>
    <dbReference type="NCBI Taxonomy" id="1169474"/>
    <lineage>
        <taxon>Eukaryota</taxon>
        <taxon>Sar</taxon>
        <taxon>Alveolata</taxon>
        <taxon>Colpodellida</taxon>
        <taxon>Chromeraceae</taxon>
        <taxon>Chromera</taxon>
    </lineage>
</organism>
<keyword evidence="10" id="KW-0106">Calcium</keyword>
<evidence type="ECO:0000256" key="4">
    <source>
        <dbReference type="ARBA" id="ARBA00022527"/>
    </source>
</evidence>
<keyword evidence="9" id="KW-0418">Kinase</keyword>
<dbReference type="PROSITE" id="PS00018">
    <property type="entry name" value="EF_HAND_1"/>
    <property type="match status" value="4"/>
</dbReference>
<evidence type="ECO:0000259" key="18">
    <source>
        <dbReference type="PROSITE" id="PS50222"/>
    </source>
</evidence>
<dbReference type="SUPFAM" id="SSF47473">
    <property type="entry name" value="EF-hand"/>
    <property type="match status" value="1"/>
</dbReference>
<evidence type="ECO:0000256" key="10">
    <source>
        <dbReference type="ARBA" id="ARBA00022837"/>
    </source>
</evidence>
<evidence type="ECO:0000256" key="2">
    <source>
        <dbReference type="ARBA" id="ARBA00011245"/>
    </source>
</evidence>
<dbReference type="GO" id="GO:0005524">
    <property type="term" value="F:ATP binding"/>
    <property type="evidence" value="ECO:0007669"/>
    <property type="project" value="UniProtKB-UniRule"/>
</dbReference>
<keyword evidence="5" id="KW-0808">Transferase</keyword>
<comment type="catalytic activity">
    <reaction evidence="13">
        <text>L-threonyl-[protein] + ATP = O-phospho-L-threonyl-[protein] + ADP + H(+)</text>
        <dbReference type="Rhea" id="RHEA:46608"/>
        <dbReference type="Rhea" id="RHEA-COMP:11060"/>
        <dbReference type="Rhea" id="RHEA-COMP:11605"/>
        <dbReference type="ChEBI" id="CHEBI:15378"/>
        <dbReference type="ChEBI" id="CHEBI:30013"/>
        <dbReference type="ChEBI" id="CHEBI:30616"/>
        <dbReference type="ChEBI" id="CHEBI:61977"/>
        <dbReference type="ChEBI" id="CHEBI:456216"/>
        <dbReference type="EC" id="2.7.11.1"/>
    </reaction>
</comment>